<dbReference type="Pfam" id="PF18895">
    <property type="entry name" value="T4SS_pilin"/>
    <property type="match status" value="1"/>
</dbReference>
<dbReference type="Proteomes" id="UP000230603">
    <property type="component" value="Unassembled WGS sequence"/>
</dbReference>
<evidence type="ECO:0000313" key="2">
    <source>
        <dbReference type="EMBL" id="PJE73271.1"/>
    </source>
</evidence>
<dbReference type="EMBL" id="PFEP01000013">
    <property type="protein sequence ID" value="PJE73271.1"/>
    <property type="molecule type" value="Genomic_DNA"/>
</dbReference>
<accession>A0A2M8L9J6</accession>
<keyword evidence="1" id="KW-0472">Membrane</keyword>
<keyword evidence="1" id="KW-0812">Transmembrane</keyword>
<dbReference type="InterPro" id="IPR043993">
    <property type="entry name" value="T4SS_pilin"/>
</dbReference>
<feature type="transmembrane region" description="Helical" evidence="1">
    <location>
        <begin position="37"/>
        <end position="55"/>
    </location>
</feature>
<sequence>ILFNLALPVSVIALIAAGIIFLTGGDSPEKIKRGKDIFKYTIIGLVIAFSAWLIVDTILRGLVTKDYLDSLPWNEFPDCELFKKT</sequence>
<reference evidence="3" key="1">
    <citation type="submission" date="2017-09" db="EMBL/GenBank/DDBJ databases">
        <title>Depth-based differentiation of microbial function through sediment-hosted aquifers and enrichment of novel symbionts in the deep terrestrial subsurface.</title>
        <authorList>
            <person name="Probst A.J."/>
            <person name="Ladd B."/>
            <person name="Jarett J.K."/>
            <person name="Geller-Mcgrath D.E."/>
            <person name="Sieber C.M.K."/>
            <person name="Emerson J.B."/>
            <person name="Anantharaman K."/>
            <person name="Thomas B.C."/>
            <person name="Malmstrom R."/>
            <person name="Stieglmeier M."/>
            <person name="Klingl A."/>
            <person name="Woyke T."/>
            <person name="Ryan C.M."/>
            <person name="Banfield J.F."/>
        </authorList>
    </citation>
    <scope>NUCLEOTIDE SEQUENCE [LARGE SCALE GENOMIC DNA]</scope>
</reference>
<proteinExistence type="predicted"/>
<keyword evidence="1" id="KW-1133">Transmembrane helix</keyword>
<protein>
    <submittedName>
        <fullName evidence="2">Uncharacterized protein</fullName>
    </submittedName>
</protein>
<comment type="caution">
    <text evidence="2">The sequence shown here is derived from an EMBL/GenBank/DDBJ whole genome shotgun (WGS) entry which is preliminary data.</text>
</comment>
<dbReference type="AlphaFoldDB" id="A0A2M8L9J6"/>
<feature type="transmembrane region" description="Helical" evidence="1">
    <location>
        <begin position="6"/>
        <end position="25"/>
    </location>
</feature>
<gene>
    <name evidence="2" type="ORF">COV00_00840</name>
</gene>
<organism evidence="2 3">
    <name type="scientific">Candidatus Tagabacteria bacterium CG10_big_fil_rev_8_21_14_0_10_40_13</name>
    <dbReference type="NCBI Taxonomy" id="1975022"/>
    <lineage>
        <taxon>Bacteria</taxon>
        <taxon>Candidatus Tagaibacteriota</taxon>
    </lineage>
</organism>
<name>A0A2M8L9J6_9BACT</name>
<evidence type="ECO:0000256" key="1">
    <source>
        <dbReference type="SAM" id="Phobius"/>
    </source>
</evidence>
<evidence type="ECO:0000313" key="3">
    <source>
        <dbReference type="Proteomes" id="UP000230603"/>
    </source>
</evidence>
<feature type="non-terminal residue" evidence="2">
    <location>
        <position position="1"/>
    </location>
</feature>